<evidence type="ECO:0000256" key="2">
    <source>
        <dbReference type="ARBA" id="ARBA00023315"/>
    </source>
</evidence>
<dbReference type="Proteomes" id="UP000011205">
    <property type="component" value="Unassembled WGS sequence"/>
</dbReference>
<gene>
    <name evidence="5" type="ORF">STVIR_7752</name>
</gene>
<keyword evidence="2" id="KW-0012">Acyltransferase</keyword>
<evidence type="ECO:0000256" key="1">
    <source>
        <dbReference type="ARBA" id="ARBA00022679"/>
    </source>
</evidence>
<dbReference type="PANTHER" id="PTHR43877">
    <property type="entry name" value="AMINOALKYLPHOSPHONATE N-ACETYLTRANSFERASE-RELATED-RELATED"/>
    <property type="match status" value="1"/>
</dbReference>
<dbReference type="SUPFAM" id="SSF55729">
    <property type="entry name" value="Acyl-CoA N-acyltransferases (Nat)"/>
    <property type="match status" value="2"/>
</dbReference>
<evidence type="ECO:0000313" key="6">
    <source>
        <dbReference type="Proteomes" id="UP000011205"/>
    </source>
</evidence>
<sequence>MPALQVRPFRRADRDQLTELINTHVAAVVPGVCVSVNTVLSALERQPDEFITDPWVSERATLVAEQRGHVVAAAHLLRYRADDEVGPHHRDIGEIDWFVWYPPASFRPDSEEAANLLMSACLARLARWNVRARYASGELPAPAVYGLPRTWPHIRAVYEHAGFRHVGDTEVILIARVADLPLPTPRPGVTVDCTLGECGTRFTAYADGRALGFIEVDTALSRPERHPRGTGLADVGNLHIDPAARGEGLEHRLLGRAADWLRLGGVDRLLAYEAATDRTMIAQLTSAGFRELTRTDRRWEHRPGWLRSPAGTAGDALPAPPPARSSSRPDPRSTSRSAPTAP</sequence>
<proteinExistence type="predicted"/>
<dbReference type="RefSeq" id="WP_004003216.1">
    <property type="nucleotide sequence ID" value="NZ_AMLP01000237.1"/>
</dbReference>
<dbReference type="PROSITE" id="PS51186">
    <property type="entry name" value="GNAT"/>
    <property type="match status" value="1"/>
</dbReference>
<organism evidence="5 6">
    <name type="scientific">Streptomyces viridochromogenes Tue57</name>
    <dbReference type="NCBI Taxonomy" id="1160705"/>
    <lineage>
        <taxon>Bacteria</taxon>
        <taxon>Bacillati</taxon>
        <taxon>Actinomycetota</taxon>
        <taxon>Actinomycetes</taxon>
        <taxon>Kitasatosporales</taxon>
        <taxon>Streptomycetaceae</taxon>
        <taxon>Streptomyces</taxon>
    </lineage>
</organism>
<feature type="domain" description="N-acetyltransferase" evidence="4">
    <location>
        <begin position="152"/>
        <end position="311"/>
    </location>
</feature>
<dbReference type="PATRIC" id="fig|1160705.3.peg.7664"/>
<evidence type="ECO:0000259" key="4">
    <source>
        <dbReference type="PROSITE" id="PS51186"/>
    </source>
</evidence>
<dbReference type="AlphaFoldDB" id="L8P591"/>
<keyword evidence="1" id="KW-0808">Transferase</keyword>
<dbReference type="CDD" id="cd04301">
    <property type="entry name" value="NAT_SF"/>
    <property type="match status" value="1"/>
</dbReference>
<dbReference type="EMBL" id="AMLP01000237">
    <property type="protein sequence ID" value="ELS51278.1"/>
    <property type="molecule type" value="Genomic_DNA"/>
</dbReference>
<feature type="region of interest" description="Disordered" evidence="3">
    <location>
        <begin position="300"/>
        <end position="342"/>
    </location>
</feature>
<comment type="caution">
    <text evidence="5">The sequence shown here is derived from an EMBL/GenBank/DDBJ whole genome shotgun (WGS) entry which is preliminary data.</text>
</comment>
<accession>L8P591</accession>
<evidence type="ECO:0000256" key="3">
    <source>
        <dbReference type="SAM" id="MobiDB-lite"/>
    </source>
</evidence>
<dbReference type="InterPro" id="IPR050832">
    <property type="entry name" value="Bact_Acetyltransf"/>
</dbReference>
<dbReference type="Gene3D" id="3.40.630.30">
    <property type="match status" value="2"/>
</dbReference>
<dbReference type="InterPro" id="IPR016181">
    <property type="entry name" value="Acyl_CoA_acyltransferase"/>
</dbReference>
<dbReference type="GO" id="GO:0016747">
    <property type="term" value="F:acyltransferase activity, transferring groups other than amino-acyl groups"/>
    <property type="evidence" value="ECO:0007669"/>
    <property type="project" value="InterPro"/>
</dbReference>
<name>L8P591_STRVR</name>
<reference evidence="5 6" key="1">
    <citation type="journal article" date="2013" name="Genome Announc.">
        <title>Draft Genome Sequence of Streptomyces viridochromogenes Strain Tu57, Producer of Avilamycin.</title>
        <authorList>
            <person name="Gruning B.A."/>
            <person name="Erxleben A."/>
            <person name="Hahnlein A."/>
            <person name="Gunther S."/>
        </authorList>
    </citation>
    <scope>NUCLEOTIDE SEQUENCE [LARGE SCALE GENOMIC DNA]</scope>
    <source>
        <strain evidence="5 6">Tue57</strain>
    </source>
</reference>
<protein>
    <recommendedName>
        <fullName evidence="4">N-acetyltransferase domain-containing protein</fullName>
    </recommendedName>
</protein>
<dbReference type="InterPro" id="IPR000182">
    <property type="entry name" value="GNAT_dom"/>
</dbReference>
<evidence type="ECO:0000313" key="5">
    <source>
        <dbReference type="EMBL" id="ELS51278.1"/>
    </source>
</evidence>